<dbReference type="SMART" id="SM00225">
    <property type="entry name" value="BTB"/>
    <property type="match status" value="1"/>
</dbReference>
<dbReference type="SUPFAM" id="SSF54695">
    <property type="entry name" value="POZ domain"/>
    <property type="match status" value="1"/>
</dbReference>
<feature type="domain" description="BTB" evidence="1">
    <location>
        <begin position="32"/>
        <end position="112"/>
    </location>
</feature>
<dbReference type="Gene3D" id="3.30.710.10">
    <property type="entry name" value="Potassium Channel Kv1.1, Chain A"/>
    <property type="match status" value="1"/>
</dbReference>
<evidence type="ECO:0000259" key="1">
    <source>
        <dbReference type="PROSITE" id="PS50097"/>
    </source>
</evidence>
<reference evidence="2" key="1">
    <citation type="submission" date="2022-07" db="EMBL/GenBank/DDBJ databases">
        <title>Genome Sequence of Physisporinus lineatus.</title>
        <authorList>
            <person name="Buettner E."/>
        </authorList>
    </citation>
    <scope>NUCLEOTIDE SEQUENCE</scope>
    <source>
        <strain evidence="2">VT162</strain>
    </source>
</reference>
<gene>
    <name evidence="2" type="ORF">NLI96_g10010</name>
</gene>
<dbReference type="Pfam" id="PF00651">
    <property type="entry name" value="BTB"/>
    <property type="match status" value="1"/>
</dbReference>
<sequence length="281" mass="31614">MDPSTSSSATKTIPLPDIIPELRIGDVWLEDGNIILAAQGVSFRVHRSVLSRHSEVFQDMFSFPQPERNSPSPTLYDPEKLQGCPIVQLSDSPRELSHFLSALYDGRSYFSRDCALEFDAIIALIRLGTKYQATSLRKEGLHRLKIIKALITNEDAALTSLSDYRRDLASPWKKENSITLVNLAESLDLEKFLPLALYGCCQLDDALIDGITHQDGSLETLSRPNLKRCLAARNQLAITQIRIIWLSREDNADPESSSDAQYRDMASVEEVGYVVEWDERD</sequence>
<keyword evidence="3" id="KW-1185">Reference proteome</keyword>
<dbReference type="Proteomes" id="UP001212997">
    <property type="component" value="Unassembled WGS sequence"/>
</dbReference>
<accession>A0AAD5UVX5</accession>
<evidence type="ECO:0000313" key="2">
    <source>
        <dbReference type="EMBL" id="KAJ3478087.1"/>
    </source>
</evidence>
<dbReference type="InterPro" id="IPR011333">
    <property type="entry name" value="SKP1/BTB/POZ_sf"/>
</dbReference>
<evidence type="ECO:0000313" key="3">
    <source>
        <dbReference type="Proteomes" id="UP001212997"/>
    </source>
</evidence>
<comment type="caution">
    <text evidence="2">The sequence shown here is derived from an EMBL/GenBank/DDBJ whole genome shotgun (WGS) entry which is preliminary data.</text>
</comment>
<organism evidence="2 3">
    <name type="scientific">Meripilus lineatus</name>
    <dbReference type="NCBI Taxonomy" id="2056292"/>
    <lineage>
        <taxon>Eukaryota</taxon>
        <taxon>Fungi</taxon>
        <taxon>Dikarya</taxon>
        <taxon>Basidiomycota</taxon>
        <taxon>Agaricomycotina</taxon>
        <taxon>Agaricomycetes</taxon>
        <taxon>Polyporales</taxon>
        <taxon>Meripilaceae</taxon>
        <taxon>Meripilus</taxon>
    </lineage>
</organism>
<dbReference type="AlphaFoldDB" id="A0AAD5UVX5"/>
<dbReference type="InterPro" id="IPR000210">
    <property type="entry name" value="BTB/POZ_dom"/>
</dbReference>
<dbReference type="EMBL" id="JANAWD010000539">
    <property type="protein sequence ID" value="KAJ3478087.1"/>
    <property type="molecule type" value="Genomic_DNA"/>
</dbReference>
<proteinExistence type="predicted"/>
<protein>
    <recommendedName>
        <fullName evidence="1">BTB domain-containing protein</fullName>
    </recommendedName>
</protein>
<name>A0AAD5UVX5_9APHY</name>
<dbReference type="PROSITE" id="PS50097">
    <property type="entry name" value="BTB"/>
    <property type="match status" value="1"/>
</dbReference>